<evidence type="ECO:0000256" key="5">
    <source>
        <dbReference type="ARBA" id="ARBA00023015"/>
    </source>
</evidence>
<keyword evidence="6 9" id="KW-0238">DNA-binding</keyword>
<dbReference type="InterPro" id="IPR024187">
    <property type="entry name" value="Sig_transdc_resp-reg_cit/mal"/>
</dbReference>
<evidence type="ECO:0000256" key="4">
    <source>
        <dbReference type="ARBA" id="ARBA00023012"/>
    </source>
</evidence>
<keyword evidence="13" id="KW-1185">Reference proteome</keyword>
<protein>
    <recommendedName>
        <fullName evidence="9">Transcriptional regulatory protein</fullName>
    </recommendedName>
</protein>
<keyword evidence="2 9" id="KW-0963">Cytoplasm</keyword>
<evidence type="ECO:0000256" key="9">
    <source>
        <dbReference type="PIRNR" id="PIRNR006171"/>
    </source>
</evidence>
<proteinExistence type="predicted"/>
<feature type="modified residue" description="4-aspartylphosphate" evidence="10">
    <location>
        <position position="54"/>
    </location>
</feature>
<dbReference type="GO" id="GO:0003700">
    <property type="term" value="F:DNA-binding transcription factor activity"/>
    <property type="evidence" value="ECO:0007669"/>
    <property type="project" value="InterPro"/>
</dbReference>
<reference evidence="12" key="1">
    <citation type="submission" date="2023-07" db="EMBL/GenBank/DDBJ databases">
        <title>Sequencing the genomes of 1000 actinobacteria strains.</title>
        <authorList>
            <person name="Klenk H.-P."/>
        </authorList>
    </citation>
    <scope>NUCLEOTIDE SEQUENCE</scope>
    <source>
        <strain evidence="12">DSM 45977</strain>
    </source>
</reference>
<evidence type="ECO:0000256" key="10">
    <source>
        <dbReference type="PROSITE-ProRule" id="PRU00169"/>
    </source>
</evidence>
<accession>A0AAE3ZE92</accession>
<dbReference type="PIRSF" id="PIRSF006171">
    <property type="entry name" value="RR_citrat_malat"/>
    <property type="match status" value="1"/>
</dbReference>
<evidence type="ECO:0000256" key="1">
    <source>
        <dbReference type="ARBA" id="ARBA00004496"/>
    </source>
</evidence>
<comment type="caution">
    <text evidence="12">The sequence shown here is derived from an EMBL/GenBank/DDBJ whole genome shotgun (WGS) entry which is preliminary data.</text>
</comment>
<dbReference type="InterPro" id="IPR001789">
    <property type="entry name" value="Sig_transdc_resp-reg_receiver"/>
</dbReference>
<dbReference type="AlphaFoldDB" id="A0AAE3ZE92"/>
<evidence type="ECO:0000256" key="2">
    <source>
        <dbReference type="ARBA" id="ARBA00022490"/>
    </source>
</evidence>
<keyword evidence="7 9" id="KW-0010">Activator</keyword>
<organism evidence="12 13">
    <name type="scientific">Haloactinomyces albus</name>
    <dbReference type="NCBI Taxonomy" id="1352928"/>
    <lineage>
        <taxon>Bacteria</taxon>
        <taxon>Bacillati</taxon>
        <taxon>Actinomycetota</taxon>
        <taxon>Actinomycetes</taxon>
        <taxon>Actinopolysporales</taxon>
        <taxon>Actinopolysporaceae</taxon>
        <taxon>Haloactinomyces</taxon>
    </lineage>
</organism>
<dbReference type="InterPro" id="IPR051271">
    <property type="entry name" value="2C-system_Tx_regulators"/>
</dbReference>
<feature type="domain" description="Response regulatory" evidence="11">
    <location>
        <begin position="3"/>
        <end position="119"/>
    </location>
</feature>
<dbReference type="GO" id="GO:0000156">
    <property type="term" value="F:phosphorelay response regulator activity"/>
    <property type="evidence" value="ECO:0007669"/>
    <property type="project" value="TreeGrafter"/>
</dbReference>
<dbReference type="GO" id="GO:0005737">
    <property type="term" value="C:cytoplasm"/>
    <property type="evidence" value="ECO:0007669"/>
    <property type="project" value="UniProtKB-SubCell"/>
</dbReference>
<keyword evidence="5 9" id="KW-0805">Transcription regulation</keyword>
<sequence length="235" mass="26046">MIRVLVVDDDVRVAHNHHKLVETLDGFESVGMAHTARNALEMVEELRPDLVLLDIYLPDESGVTVLRRLRGAAHALDVLVITAMRDAETVQASMQTGAVHYLLKPFPFSELRDRLQRYAEARSALDSVTEAEQSDVDRVYGLLRAQETTAAPASLPKGLSQVTAQLVVDTLRAADTDLSAVELGSRAGLSRVSARRYLDHLATIGTVELRMRYGSAGRPEHRYRWVGEHGSPRTR</sequence>
<dbReference type="Gene3D" id="3.40.50.2300">
    <property type="match status" value="1"/>
</dbReference>
<dbReference type="PANTHER" id="PTHR45526:SF1">
    <property type="entry name" value="TRANSCRIPTIONAL REGULATORY PROTEIN DCUR-RELATED"/>
    <property type="match status" value="1"/>
</dbReference>
<dbReference type="RefSeq" id="WP_310273052.1">
    <property type="nucleotide sequence ID" value="NZ_JAVDXW010000001.1"/>
</dbReference>
<dbReference type="InterPro" id="IPR011006">
    <property type="entry name" value="CheY-like_superfamily"/>
</dbReference>
<gene>
    <name evidence="12" type="ORF">JOF55_002135</name>
</gene>
<keyword evidence="3 10" id="KW-0597">Phosphoprotein</keyword>
<evidence type="ECO:0000259" key="11">
    <source>
        <dbReference type="PROSITE" id="PS50110"/>
    </source>
</evidence>
<dbReference type="PROSITE" id="PS50110">
    <property type="entry name" value="RESPONSE_REGULATORY"/>
    <property type="match status" value="1"/>
</dbReference>
<evidence type="ECO:0000256" key="6">
    <source>
        <dbReference type="ARBA" id="ARBA00023125"/>
    </source>
</evidence>
<dbReference type="PANTHER" id="PTHR45526">
    <property type="entry name" value="TRANSCRIPTIONAL REGULATORY PROTEIN DPIA"/>
    <property type="match status" value="1"/>
</dbReference>
<keyword evidence="4 9" id="KW-0902">Two-component regulatory system</keyword>
<dbReference type="SMART" id="SM00448">
    <property type="entry name" value="REC"/>
    <property type="match status" value="1"/>
</dbReference>
<keyword evidence="8 9" id="KW-0804">Transcription</keyword>
<dbReference type="Proteomes" id="UP001180845">
    <property type="component" value="Unassembled WGS sequence"/>
</dbReference>
<dbReference type="GO" id="GO:0003677">
    <property type="term" value="F:DNA binding"/>
    <property type="evidence" value="ECO:0007669"/>
    <property type="project" value="UniProtKB-KW"/>
</dbReference>
<evidence type="ECO:0000256" key="8">
    <source>
        <dbReference type="ARBA" id="ARBA00023163"/>
    </source>
</evidence>
<name>A0AAE3ZE92_9ACTN</name>
<dbReference type="EMBL" id="JAVDXW010000001">
    <property type="protein sequence ID" value="MDR7301954.1"/>
    <property type="molecule type" value="Genomic_DNA"/>
</dbReference>
<evidence type="ECO:0000256" key="3">
    <source>
        <dbReference type="ARBA" id="ARBA00022553"/>
    </source>
</evidence>
<evidence type="ECO:0000313" key="13">
    <source>
        <dbReference type="Proteomes" id="UP001180845"/>
    </source>
</evidence>
<dbReference type="Pfam" id="PF00072">
    <property type="entry name" value="Response_reg"/>
    <property type="match status" value="1"/>
</dbReference>
<evidence type="ECO:0000313" key="12">
    <source>
        <dbReference type="EMBL" id="MDR7301954.1"/>
    </source>
</evidence>
<comment type="subcellular location">
    <subcellularLocation>
        <location evidence="1 9">Cytoplasm</location>
    </subcellularLocation>
</comment>
<dbReference type="SUPFAM" id="SSF52172">
    <property type="entry name" value="CheY-like"/>
    <property type="match status" value="1"/>
</dbReference>
<evidence type="ECO:0000256" key="7">
    <source>
        <dbReference type="ARBA" id="ARBA00023159"/>
    </source>
</evidence>